<evidence type="ECO:0000256" key="7">
    <source>
        <dbReference type="ARBA" id="ARBA00049244"/>
    </source>
</evidence>
<dbReference type="AlphaFoldDB" id="A0A6J6DIV0"/>
<evidence type="ECO:0000256" key="5">
    <source>
        <dbReference type="ARBA" id="ARBA00022705"/>
    </source>
</evidence>
<dbReference type="SUPFAM" id="SSF52540">
    <property type="entry name" value="P-loop containing nucleoside triphosphate hydrolases"/>
    <property type="match status" value="1"/>
</dbReference>
<gene>
    <name evidence="10" type="ORF">UFOPK1693_00179</name>
</gene>
<dbReference type="EC" id="2.7.7.7" evidence="1"/>
<accession>A0A6J6DIV0</accession>
<name>A0A6J6DIV0_9ZZZZ</name>
<keyword evidence="5" id="KW-0235">DNA replication</keyword>
<dbReference type="Gene3D" id="3.40.50.300">
    <property type="entry name" value="P-loop containing nucleotide triphosphate hydrolases"/>
    <property type="match status" value="1"/>
</dbReference>
<dbReference type="InterPro" id="IPR015199">
    <property type="entry name" value="DNA_pol_III_delta_C"/>
</dbReference>
<dbReference type="Pfam" id="PF09115">
    <property type="entry name" value="DNApol3-delta_C"/>
    <property type="match status" value="1"/>
</dbReference>
<evidence type="ECO:0000259" key="9">
    <source>
        <dbReference type="SMART" id="SM00382"/>
    </source>
</evidence>
<keyword evidence="4" id="KW-0548">Nucleotidyltransferase</keyword>
<protein>
    <recommendedName>
        <fullName evidence="2">DNA polymerase III subunit delta'</fullName>
        <ecNumber evidence="1">2.7.7.7</ecNumber>
    </recommendedName>
</protein>
<dbReference type="SMART" id="SM00382">
    <property type="entry name" value="AAA"/>
    <property type="match status" value="1"/>
</dbReference>
<dbReference type="PANTHER" id="PTHR11669">
    <property type="entry name" value="REPLICATION FACTOR C / DNA POLYMERASE III GAMMA-TAU SUBUNIT"/>
    <property type="match status" value="1"/>
</dbReference>
<dbReference type="InterPro" id="IPR003593">
    <property type="entry name" value="AAA+_ATPase"/>
</dbReference>
<evidence type="ECO:0000256" key="6">
    <source>
        <dbReference type="ARBA" id="ARBA00022932"/>
    </source>
</evidence>
<dbReference type="PANTHER" id="PTHR11669:SF8">
    <property type="entry name" value="DNA POLYMERASE III SUBUNIT DELTA"/>
    <property type="match status" value="1"/>
</dbReference>
<dbReference type="Pfam" id="PF13177">
    <property type="entry name" value="DNA_pol3_delta2"/>
    <property type="match status" value="1"/>
</dbReference>
<comment type="catalytic activity">
    <reaction evidence="7">
        <text>DNA(n) + a 2'-deoxyribonucleoside 5'-triphosphate = DNA(n+1) + diphosphate</text>
        <dbReference type="Rhea" id="RHEA:22508"/>
        <dbReference type="Rhea" id="RHEA-COMP:17339"/>
        <dbReference type="Rhea" id="RHEA-COMP:17340"/>
        <dbReference type="ChEBI" id="CHEBI:33019"/>
        <dbReference type="ChEBI" id="CHEBI:61560"/>
        <dbReference type="ChEBI" id="CHEBI:173112"/>
        <dbReference type="EC" id="2.7.7.7"/>
    </reaction>
</comment>
<evidence type="ECO:0000256" key="8">
    <source>
        <dbReference type="SAM" id="Coils"/>
    </source>
</evidence>
<sequence length="382" mass="42123">MKVWQELLGQPEAIEQLSRIVEDKDSGFQHSWLFTGPAGSGRSTLARAFAAALQCSSNGCGECPSCKLVLADAHPDVRMLVTDKVIISIEEVRQLVQFAALGASLGSYRIVIIEDADRMSERTSNVLLKALEEPQEKTVWILCAPSAADMLPTIRSRTRNVVLRLPSVEEVAQLLAQRDGVKEELALASARQAQQHVGMARRLALSAEARSRRMETLRELVGIKDLSSAMSTAERLLALAKKDAEASSEEKSQQERAKLLAAYGIEDEKIPANLRSEFRQLEENQKRRNTRALRDGIDRILTDTESLFRDILSLQLGAAAPLINQELTQEIQNRAAQTSAENSIAVLEAISLSRSRLESNVRDLLVLESLCTKLIVRGFVAA</sequence>
<feature type="domain" description="AAA+ ATPase" evidence="9">
    <location>
        <begin position="28"/>
        <end position="166"/>
    </location>
</feature>
<keyword evidence="3" id="KW-0808">Transferase</keyword>
<feature type="coiled-coil region" evidence="8">
    <location>
        <begin position="223"/>
        <end position="257"/>
    </location>
</feature>
<dbReference type="GO" id="GO:0006261">
    <property type="term" value="P:DNA-templated DNA replication"/>
    <property type="evidence" value="ECO:0007669"/>
    <property type="project" value="TreeGrafter"/>
</dbReference>
<dbReference type="InterPro" id="IPR027417">
    <property type="entry name" value="P-loop_NTPase"/>
</dbReference>
<keyword evidence="8" id="KW-0175">Coiled coil</keyword>
<proteinExistence type="predicted"/>
<evidence type="ECO:0000256" key="4">
    <source>
        <dbReference type="ARBA" id="ARBA00022695"/>
    </source>
</evidence>
<dbReference type="EMBL" id="CAEZTO010000001">
    <property type="protein sequence ID" value="CAB4563216.1"/>
    <property type="molecule type" value="Genomic_DNA"/>
</dbReference>
<dbReference type="InterPro" id="IPR050238">
    <property type="entry name" value="DNA_Rep/Repair_Clamp_Loader"/>
</dbReference>
<dbReference type="NCBIfam" id="TIGR00678">
    <property type="entry name" value="holB"/>
    <property type="match status" value="1"/>
</dbReference>
<evidence type="ECO:0000313" key="10">
    <source>
        <dbReference type="EMBL" id="CAB4563216.1"/>
    </source>
</evidence>
<keyword evidence="6" id="KW-0239">DNA-directed DNA polymerase</keyword>
<evidence type="ECO:0000256" key="3">
    <source>
        <dbReference type="ARBA" id="ARBA00022679"/>
    </source>
</evidence>
<dbReference type="GO" id="GO:0008408">
    <property type="term" value="F:3'-5' exonuclease activity"/>
    <property type="evidence" value="ECO:0007669"/>
    <property type="project" value="InterPro"/>
</dbReference>
<evidence type="ECO:0000256" key="2">
    <source>
        <dbReference type="ARBA" id="ARBA00014363"/>
    </source>
</evidence>
<reference evidence="10" key="1">
    <citation type="submission" date="2020-05" db="EMBL/GenBank/DDBJ databases">
        <authorList>
            <person name="Chiriac C."/>
            <person name="Salcher M."/>
            <person name="Ghai R."/>
            <person name="Kavagutti S V."/>
        </authorList>
    </citation>
    <scope>NUCLEOTIDE SEQUENCE</scope>
</reference>
<dbReference type="InterPro" id="IPR004622">
    <property type="entry name" value="DNA_pol_HolB"/>
</dbReference>
<dbReference type="CDD" id="cd00009">
    <property type="entry name" value="AAA"/>
    <property type="match status" value="1"/>
</dbReference>
<organism evidence="10">
    <name type="scientific">freshwater metagenome</name>
    <dbReference type="NCBI Taxonomy" id="449393"/>
    <lineage>
        <taxon>unclassified sequences</taxon>
        <taxon>metagenomes</taxon>
        <taxon>ecological metagenomes</taxon>
    </lineage>
</organism>
<dbReference type="NCBIfam" id="NF005926">
    <property type="entry name" value="PRK07940.1"/>
    <property type="match status" value="1"/>
</dbReference>
<dbReference type="GO" id="GO:0003887">
    <property type="term" value="F:DNA-directed DNA polymerase activity"/>
    <property type="evidence" value="ECO:0007669"/>
    <property type="project" value="InterPro"/>
</dbReference>
<evidence type="ECO:0000256" key="1">
    <source>
        <dbReference type="ARBA" id="ARBA00012417"/>
    </source>
</evidence>